<protein>
    <submittedName>
        <fullName evidence="1">Uncharacterized protein</fullName>
    </submittedName>
</protein>
<dbReference type="RefSeq" id="WP_097928935.1">
    <property type="nucleotide sequence ID" value="NZ_OCTN01000002.1"/>
</dbReference>
<dbReference type="AlphaFoldDB" id="A0A2C9CQ65"/>
<keyword evidence="2" id="KW-1185">Reference proteome</keyword>
<gene>
    <name evidence="1" type="ORF">SAMN06273572_10223</name>
</gene>
<dbReference type="EMBL" id="OCTN01000002">
    <property type="protein sequence ID" value="SOH93347.1"/>
    <property type="molecule type" value="Genomic_DNA"/>
</dbReference>
<organism evidence="1 2">
    <name type="scientific">Pontivivens marinum</name>
    <dbReference type="NCBI Taxonomy" id="1690039"/>
    <lineage>
        <taxon>Bacteria</taxon>
        <taxon>Pseudomonadati</taxon>
        <taxon>Pseudomonadota</taxon>
        <taxon>Alphaproteobacteria</taxon>
        <taxon>Rhodobacterales</taxon>
        <taxon>Paracoccaceae</taxon>
        <taxon>Pontivivens</taxon>
    </lineage>
</organism>
<evidence type="ECO:0000313" key="1">
    <source>
        <dbReference type="EMBL" id="SOH93347.1"/>
    </source>
</evidence>
<dbReference type="OrthoDB" id="8282842at2"/>
<dbReference type="Proteomes" id="UP000220034">
    <property type="component" value="Unassembled WGS sequence"/>
</dbReference>
<sequence>MIQPLQPYDAVRLTGVYRDIDSAHADGLGSVRMLDLIQHGTGSDSALIASTETRLTLSRVMATGGTLEIATGLWLSQANRVVNARAQAAAMLCSDIAFRRWLRGRSDCPQLRTDIPKPERTATQLRAILQIRSRRELSTNAAAATRWDLLRETFERATGRINDGAR</sequence>
<proteinExistence type="predicted"/>
<accession>A0A2C9CQ65</accession>
<evidence type="ECO:0000313" key="2">
    <source>
        <dbReference type="Proteomes" id="UP000220034"/>
    </source>
</evidence>
<reference evidence="2" key="1">
    <citation type="submission" date="2017-09" db="EMBL/GenBank/DDBJ databases">
        <authorList>
            <person name="Varghese N."/>
            <person name="Submissions S."/>
        </authorList>
    </citation>
    <scope>NUCLEOTIDE SEQUENCE [LARGE SCALE GENOMIC DNA]</scope>
    <source>
        <strain evidence="2">C7</strain>
    </source>
</reference>
<name>A0A2C9CQ65_9RHOB</name>